<name>A0A2A5QP48_9EURY</name>
<dbReference type="AlphaFoldDB" id="A0A2A5QP48"/>
<organism evidence="1 2">
    <name type="scientific">Natrinema ejinorense</name>
    <dbReference type="NCBI Taxonomy" id="373386"/>
    <lineage>
        <taxon>Archaea</taxon>
        <taxon>Methanobacteriati</taxon>
        <taxon>Methanobacteriota</taxon>
        <taxon>Stenosarchaea group</taxon>
        <taxon>Halobacteria</taxon>
        <taxon>Halobacteriales</taxon>
        <taxon>Natrialbaceae</taxon>
        <taxon>Natrinema</taxon>
    </lineage>
</organism>
<reference evidence="1 2" key="1">
    <citation type="submission" date="2017-09" db="EMBL/GenBank/DDBJ databases">
        <title>Genome sequences of Natrinema ejinorence JCM 13890T.</title>
        <authorList>
            <person name="Roh S.W."/>
            <person name="Kim Y.B."/>
            <person name="Kim J.Y."/>
        </authorList>
    </citation>
    <scope>NUCLEOTIDE SEQUENCE [LARGE SCALE GENOMIC DNA]</scope>
    <source>
        <strain evidence="1 2">JCM 13890</strain>
    </source>
</reference>
<accession>A0A2A5QP48</accession>
<gene>
    <name evidence="1" type="ORF">CP557_21585</name>
</gene>
<dbReference type="Proteomes" id="UP000219689">
    <property type="component" value="Unassembled WGS sequence"/>
</dbReference>
<comment type="caution">
    <text evidence="1">The sequence shown here is derived from an EMBL/GenBank/DDBJ whole genome shotgun (WGS) entry which is preliminary data.</text>
</comment>
<proteinExistence type="predicted"/>
<evidence type="ECO:0000313" key="2">
    <source>
        <dbReference type="Proteomes" id="UP000219689"/>
    </source>
</evidence>
<protein>
    <submittedName>
        <fullName evidence="1">Uncharacterized protein</fullName>
    </submittedName>
</protein>
<keyword evidence="2" id="KW-1185">Reference proteome</keyword>
<sequence>MIPVEPAVNQSGNAGGDGIRFARSDEFVLTGEVVDEKPDGRKHKLARAINRFGAGGTKSVAIPTDGLEHLGVGRDAAGDGVDLELWVCADPDEDRHLIAVTPVIQREMQFTTPERGSE</sequence>
<evidence type="ECO:0000313" key="1">
    <source>
        <dbReference type="EMBL" id="PCR88628.1"/>
    </source>
</evidence>
<dbReference type="EMBL" id="NXNI01000003">
    <property type="protein sequence ID" value="PCR88628.1"/>
    <property type="molecule type" value="Genomic_DNA"/>
</dbReference>